<dbReference type="PROSITE" id="PS01186">
    <property type="entry name" value="EGF_2"/>
    <property type="match status" value="1"/>
</dbReference>
<dbReference type="SUPFAM" id="SSF56112">
    <property type="entry name" value="Protein kinase-like (PK-like)"/>
    <property type="match status" value="1"/>
</dbReference>
<evidence type="ECO:0000256" key="19">
    <source>
        <dbReference type="ARBA" id="ARBA00023170"/>
    </source>
</evidence>
<dbReference type="FunFam" id="2.170.300.10:FF:000003">
    <property type="entry name" value="tyrosine-protein kinase receptor Tie-1 isoform X1"/>
    <property type="match status" value="1"/>
</dbReference>
<dbReference type="PROSITE" id="PS00107">
    <property type="entry name" value="PROTEIN_KINASE_ATP"/>
    <property type="match status" value="1"/>
</dbReference>
<dbReference type="PANTHER" id="PTHR24416:SF341">
    <property type="entry name" value="TYROSINE-PROTEIN KINASE RECEPTOR TIE-1"/>
    <property type="match status" value="1"/>
</dbReference>
<dbReference type="InterPro" id="IPR050122">
    <property type="entry name" value="RTK"/>
</dbReference>
<comment type="function">
    <text evidence="23">Transmembrane tyrosine-protein kinase that may modulate TEK/TIE2 activity and contribute to the regulation of angiogenesis.</text>
</comment>
<feature type="non-terminal residue" evidence="33">
    <location>
        <position position="1"/>
    </location>
</feature>
<dbReference type="SUPFAM" id="SSF48726">
    <property type="entry name" value="Immunoglobulin"/>
    <property type="match status" value="2"/>
</dbReference>
<evidence type="ECO:0000256" key="22">
    <source>
        <dbReference type="ARBA" id="ARBA00051243"/>
    </source>
</evidence>
<reference evidence="33 34" key="1">
    <citation type="submission" date="2019-09" db="EMBL/GenBank/DDBJ databases">
        <title>Bird 10,000 Genomes (B10K) Project - Family phase.</title>
        <authorList>
            <person name="Zhang G."/>
        </authorList>
    </citation>
    <scope>NUCLEOTIDE SEQUENCE [LARGE SCALE GENOMIC DNA]</scope>
    <source>
        <strain evidence="33">B10K-DU-010-60</strain>
        <tissue evidence="33">Muscle</tissue>
    </source>
</reference>
<dbReference type="AlphaFoldDB" id="A0A7L3ZU81"/>
<organism evidence="33 34">
    <name type="scientific">Circaetus pectoralis</name>
    <name type="common">black-chested snake-eagle</name>
    <dbReference type="NCBI Taxonomy" id="321084"/>
    <lineage>
        <taxon>Eukaryota</taxon>
        <taxon>Metazoa</taxon>
        <taxon>Chordata</taxon>
        <taxon>Craniata</taxon>
        <taxon>Vertebrata</taxon>
        <taxon>Euteleostomi</taxon>
        <taxon>Archelosauria</taxon>
        <taxon>Archosauria</taxon>
        <taxon>Dinosauria</taxon>
        <taxon>Saurischia</taxon>
        <taxon>Theropoda</taxon>
        <taxon>Coelurosauria</taxon>
        <taxon>Aves</taxon>
        <taxon>Neognathae</taxon>
        <taxon>Neoaves</taxon>
        <taxon>Telluraves</taxon>
        <taxon>Accipitrimorphae</taxon>
        <taxon>Accipitriformes</taxon>
        <taxon>Accipitridae</taxon>
        <taxon>Accipitrinae</taxon>
        <taxon>Circaetus</taxon>
    </lineage>
</organism>
<dbReference type="SMART" id="SM00060">
    <property type="entry name" value="FN3"/>
    <property type="match status" value="3"/>
</dbReference>
<name>A0A7L3ZU81_9AVES</name>
<dbReference type="SMART" id="SM00181">
    <property type="entry name" value="EGF"/>
    <property type="match status" value="3"/>
</dbReference>
<comment type="similarity">
    <text evidence="2">Belongs to the protein kinase superfamily. CAMK Ser/Thr protein kinase family.</text>
</comment>
<dbReference type="InterPro" id="IPR011009">
    <property type="entry name" value="Kinase-like_dom_sf"/>
</dbReference>
<dbReference type="GO" id="GO:0045766">
    <property type="term" value="P:positive regulation of angiogenesis"/>
    <property type="evidence" value="ECO:0007669"/>
    <property type="project" value="TreeGrafter"/>
</dbReference>
<evidence type="ECO:0000256" key="15">
    <source>
        <dbReference type="ARBA" id="ARBA00022989"/>
    </source>
</evidence>
<keyword evidence="21" id="KW-0393">Immunoglobulin domain</keyword>
<dbReference type="Proteomes" id="UP000562238">
    <property type="component" value="Unassembled WGS sequence"/>
</dbReference>
<evidence type="ECO:0000256" key="13">
    <source>
        <dbReference type="ARBA" id="ARBA00022777"/>
    </source>
</evidence>
<comment type="subunit">
    <text evidence="24">Heterodimer with TEK/TIE2. Interacts with SVEP1 (via C-terminus).</text>
</comment>
<evidence type="ECO:0000256" key="11">
    <source>
        <dbReference type="ARBA" id="ARBA00022737"/>
    </source>
</evidence>
<dbReference type="CDD" id="cd05089">
    <property type="entry name" value="PTKc_Tie1"/>
    <property type="match status" value="1"/>
</dbReference>
<evidence type="ECO:0000313" key="33">
    <source>
        <dbReference type="EMBL" id="NXW16268.1"/>
    </source>
</evidence>
<evidence type="ECO:0000256" key="18">
    <source>
        <dbReference type="ARBA" id="ARBA00023157"/>
    </source>
</evidence>
<dbReference type="InterPro" id="IPR008266">
    <property type="entry name" value="Tyr_kinase_AS"/>
</dbReference>
<evidence type="ECO:0000256" key="24">
    <source>
        <dbReference type="ARBA" id="ARBA00065364"/>
    </source>
</evidence>
<feature type="domain" description="Fibronectin type-III" evidence="32">
    <location>
        <begin position="482"/>
        <end position="581"/>
    </location>
</feature>
<dbReference type="PRINTS" id="PR00109">
    <property type="entry name" value="TYRKINASE"/>
</dbReference>
<dbReference type="EMBL" id="VZZV01000152">
    <property type="protein sequence ID" value="NXW16268.1"/>
    <property type="molecule type" value="Genomic_DNA"/>
</dbReference>
<accession>A0A7L3ZU81</accession>
<keyword evidence="34" id="KW-1185">Reference proteome</keyword>
<dbReference type="FunFam" id="2.60.40.10:FF:000597">
    <property type="entry name" value="tyrosine-protein kinase receptor Tie-1 isoform X1"/>
    <property type="match status" value="1"/>
</dbReference>
<feature type="domain" description="EGF-like" evidence="30">
    <location>
        <begin position="256"/>
        <end position="292"/>
    </location>
</feature>
<dbReference type="PROSITE" id="PS50011">
    <property type="entry name" value="PROTEIN_KINASE_DOM"/>
    <property type="match status" value="1"/>
</dbReference>
<dbReference type="CDD" id="cd00054">
    <property type="entry name" value="EGF_CA"/>
    <property type="match status" value="2"/>
</dbReference>
<evidence type="ECO:0000256" key="10">
    <source>
        <dbReference type="ARBA" id="ARBA00022729"/>
    </source>
</evidence>
<dbReference type="Gene3D" id="3.30.200.20">
    <property type="entry name" value="Phosphorylase Kinase, domain 1"/>
    <property type="match status" value="1"/>
</dbReference>
<dbReference type="PANTHER" id="PTHR24416">
    <property type="entry name" value="TYROSINE-PROTEIN KINASE RECEPTOR"/>
    <property type="match status" value="1"/>
</dbReference>
<evidence type="ECO:0000256" key="1">
    <source>
        <dbReference type="ARBA" id="ARBA00004251"/>
    </source>
</evidence>
<keyword evidence="10" id="KW-0732">Signal</keyword>
<evidence type="ECO:0000256" key="12">
    <source>
        <dbReference type="ARBA" id="ARBA00022741"/>
    </source>
</evidence>
<evidence type="ECO:0000256" key="3">
    <source>
        <dbReference type="ARBA" id="ARBA00011902"/>
    </source>
</evidence>
<feature type="transmembrane region" description="Helical" evidence="28">
    <location>
        <begin position="796"/>
        <end position="821"/>
    </location>
</feature>
<keyword evidence="19" id="KW-0675">Receptor</keyword>
<dbReference type="InterPro" id="IPR001245">
    <property type="entry name" value="Ser-Thr/Tyr_kinase_cat_dom"/>
</dbReference>
<keyword evidence="17" id="KW-0829">Tyrosine-protein kinase</keyword>
<dbReference type="InterPro" id="IPR020635">
    <property type="entry name" value="Tyr_kinase_cat_dom"/>
</dbReference>
<dbReference type="PROSITE" id="PS50835">
    <property type="entry name" value="IG_LIKE"/>
    <property type="match status" value="1"/>
</dbReference>
<comment type="caution">
    <text evidence="26">Lacks conserved residue(s) required for the propagation of feature annotation.</text>
</comment>
<keyword evidence="7" id="KW-0037">Angiogenesis</keyword>
<evidence type="ECO:0000256" key="23">
    <source>
        <dbReference type="ARBA" id="ARBA00056816"/>
    </source>
</evidence>
<keyword evidence="20" id="KW-0325">Glycoprotein</keyword>
<evidence type="ECO:0000256" key="8">
    <source>
        <dbReference type="ARBA" id="ARBA00022679"/>
    </source>
</evidence>
<keyword evidence="13 33" id="KW-0418">Kinase</keyword>
<evidence type="ECO:0000259" key="30">
    <source>
        <dbReference type="PROSITE" id="PS50026"/>
    </source>
</evidence>
<dbReference type="InterPro" id="IPR000719">
    <property type="entry name" value="Prot_kinase_dom"/>
</dbReference>
<dbReference type="GO" id="GO:0007169">
    <property type="term" value="P:cell surface receptor protein tyrosine kinase signaling pathway"/>
    <property type="evidence" value="ECO:0007669"/>
    <property type="project" value="TreeGrafter"/>
</dbReference>
<comment type="catalytic activity">
    <reaction evidence="22">
        <text>L-tyrosyl-[protein] + ATP = O-phospho-L-tyrosyl-[protein] + ADP + H(+)</text>
        <dbReference type="Rhea" id="RHEA:10596"/>
        <dbReference type="Rhea" id="RHEA-COMP:10136"/>
        <dbReference type="Rhea" id="RHEA-COMP:20101"/>
        <dbReference type="ChEBI" id="CHEBI:15378"/>
        <dbReference type="ChEBI" id="CHEBI:30616"/>
        <dbReference type="ChEBI" id="CHEBI:46858"/>
        <dbReference type="ChEBI" id="CHEBI:61978"/>
        <dbReference type="ChEBI" id="CHEBI:456216"/>
        <dbReference type="EC" id="2.7.10.1"/>
    </reaction>
</comment>
<dbReference type="InterPro" id="IPR003599">
    <property type="entry name" value="Ig_sub"/>
</dbReference>
<dbReference type="GO" id="GO:0004714">
    <property type="term" value="F:transmembrane receptor protein tyrosine kinase activity"/>
    <property type="evidence" value="ECO:0007669"/>
    <property type="project" value="UniProtKB-EC"/>
</dbReference>
<keyword evidence="11" id="KW-0677">Repeat</keyword>
<dbReference type="GO" id="GO:0009888">
    <property type="term" value="P:tissue development"/>
    <property type="evidence" value="ECO:0007669"/>
    <property type="project" value="UniProtKB-ARBA"/>
</dbReference>
<evidence type="ECO:0000256" key="7">
    <source>
        <dbReference type="ARBA" id="ARBA00022657"/>
    </source>
</evidence>
<evidence type="ECO:0000256" key="28">
    <source>
        <dbReference type="SAM" id="Phobius"/>
    </source>
</evidence>
<dbReference type="Gene3D" id="1.10.510.10">
    <property type="entry name" value="Transferase(Phosphotransferase) domain 1"/>
    <property type="match status" value="1"/>
</dbReference>
<feature type="domain" description="Ig-like" evidence="31">
    <location>
        <begin position="387"/>
        <end position="478"/>
    </location>
</feature>
<protein>
    <recommendedName>
        <fullName evidence="25">Tyrosine-protein kinase receptor Tie-1</fullName>
        <ecNumber evidence="3">2.7.10.1</ecNumber>
    </recommendedName>
</protein>
<evidence type="ECO:0000313" key="34">
    <source>
        <dbReference type="Proteomes" id="UP000562238"/>
    </source>
</evidence>
<dbReference type="PROSITE" id="PS50026">
    <property type="entry name" value="EGF_3"/>
    <property type="match status" value="2"/>
</dbReference>
<dbReference type="GO" id="GO:0005524">
    <property type="term" value="F:ATP binding"/>
    <property type="evidence" value="ECO:0007669"/>
    <property type="project" value="UniProtKB-UniRule"/>
</dbReference>
<sequence length="1173" mass="129640">FLTSARFRTRSKDMGLQVYLLLLFPRLAGSILDITLIANVQSLSHSDFFLSCVMGERDVSYLQIERENKIVMTHPKTGFQNYRNRSNHVQARGFSMADLVGILYCLGRTPTEQAQVVYVHNSHNAHLFPVKATQSVNIAELATFSARVLKRKETDVMWKRNGKWPQKQAWGWGCSQLVPGAGPGGMGGPQVTFCPLAGTYYQTTDRSEVRGDLVTLTLPNVSVSENGVYSATFMGDSPLWSAFYRLIVRACPAKKWGPSCEKDCPDCLNGGVCHDHVGECVCPPGFMGTRCERACREGQFGRNCQETCQKAQGCRGLSFCLPDPYGCSCASGWTGSRCSQACPPGYYGPDCALGCACRNGGSCNRFSGCVCPAGWHGQHCEKSDRFPQIIQLASELEFNLGSEPIVSCVATGNPLPASDSVELRKADGTVLKLIKAIIEPGQITCEFQVQRLTKADTGLWECRVSTTGGQDSRKVKVNIRVPPAPLSPPRLLAKQSRQLVVSPVDCFSGDGPIISIKLLYKPKDDTSAWSSIVVDNSENITLMNLRPVTAYIVKVQLSRPGDGGEGSKGPEAVMVTECLEPTVKPVIEGWSIEEKNILHVNWKLPSNHEPAHGFIVHLFDSARRLVCEKNITSISVLSARIGDLEFNKEYGLEVLVYHCASLGPPSDLYKVMINSKGPSSPRLLSAESVSDTAVRLSWQVPEYPNGGITKYIVELQQVGGTSEPQWIDTDSGAETTKIVGGLNASTSYQFRVRANSHVPGEWSQPVKAKTLGDGVLSVPPSLGSQSTEQAGIDQQLLLAIVGSVSVTCLTILFALLALFLIKKNFFHRRRTFTYQSGSGEETILQFNSGTLTLTRRPKPQPEPLSYPILEWEDIKFEDMIGEGNFGQVIRAMIKKDGLKMNAAIKMLKEFASENDHRDFAGELEVLCKLGHHPNIINLLGACENKGYLYIAIEYAPYGNLLDFLRKSRVLETDPAFAKEHGTASTLTSQQLLQFASDVAKGMQYLSEKQFIHRDLAARNILVGENLASKIADFGLSRGEEVYVKKTMGRLPVRWMAIESLNYSVYTTKSDVWSFGVLLWEIVSLGGTPYCGMTCAELYEKLPQGYRMEKPRNCDDEVYELMRQCWRDRPYERPPFAQISMQLIRMLEARKAYVNMALFENFTYAGIDATAEEA</sequence>
<dbReference type="CDD" id="cd00063">
    <property type="entry name" value="FN3"/>
    <property type="match status" value="2"/>
</dbReference>
<evidence type="ECO:0000256" key="4">
    <source>
        <dbReference type="ARBA" id="ARBA00022475"/>
    </source>
</evidence>
<dbReference type="FunFam" id="1.10.510.10:FF:000123">
    <property type="entry name" value="Tyrosine-protein kinase receptor Tie-1"/>
    <property type="match status" value="1"/>
</dbReference>
<dbReference type="SMART" id="SM00409">
    <property type="entry name" value="IG"/>
    <property type="match status" value="2"/>
</dbReference>
<dbReference type="GO" id="GO:0005886">
    <property type="term" value="C:plasma membrane"/>
    <property type="evidence" value="ECO:0007669"/>
    <property type="project" value="UniProtKB-SubCell"/>
</dbReference>
<dbReference type="EC" id="2.7.10.1" evidence="3"/>
<evidence type="ECO:0000256" key="16">
    <source>
        <dbReference type="ARBA" id="ARBA00023136"/>
    </source>
</evidence>
<dbReference type="SUPFAM" id="SSF49265">
    <property type="entry name" value="Fibronectin type III"/>
    <property type="match status" value="2"/>
</dbReference>
<keyword evidence="5 26" id="KW-0245">EGF-like domain</keyword>
<dbReference type="GO" id="GO:0001525">
    <property type="term" value="P:angiogenesis"/>
    <property type="evidence" value="ECO:0007669"/>
    <property type="project" value="UniProtKB-KW"/>
</dbReference>
<dbReference type="Gene3D" id="2.60.40.10">
    <property type="entry name" value="Immunoglobulins"/>
    <property type="match status" value="4"/>
</dbReference>
<evidence type="ECO:0000256" key="14">
    <source>
        <dbReference type="ARBA" id="ARBA00022840"/>
    </source>
</evidence>
<keyword evidence="4" id="KW-1003">Cell membrane</keyword>
<evidence type="ECO:0000256" key="20">
    <source>
        <dbReference type="ARBA" id="ARBA00023180"/>
    </source>
</evidence>
<comment type="subcellular location">
    <subcellularLocation>
        <location evidence="1">Cell membrane</location>
        <topology evidence="1">Single-pass type I membrane protein</topology>
    </subcellularLocation>
</comment>
<keyword evidence="9 28" id="KW-0812">Transmembrane</keyword>
<dbReference type="Pfam" id="PF07714">
    <property type="entry name" value="PK_Tyr_Ser-Thr"/>
    <property type="match status" value="1"/>
</dbReference>
<dbReference type="InterPro" id="IPR036116">
    <property type="entry name" value="FN3_sf"/>
</dbReference>
<keyword evidence="14 27" id="KW-0067">ATP-binding</keyword>
<evidence type="ECO:0000256" key="2">
    <source>
        <dbReference type="ARBA" id="ARBA00006692"/>
    </source>
</evidence>
<keyword evidence="16 28" id="KW-0472">Membrane</keyword>
<evidence type="ECO:0000256" key="25">
    <source>
        <dbReference type="ARBA" id="ARBA00072428"/>
    </source>
</evidence>
<evidence type="ECO:0000256" key="26">
    <source>
        <dbReference type="PROSITE-ProRule" id="PRU00076"/>
    </source>
</evidence>
<keyword evidence="18 26" id="KW-1015">Disulfide bond</keyword>
<evidence type="ECO:0000259" key="32">
    <source>
        <dbReference type="PROSITE" id="PS50853"/>
    </source>
</evidence>
<dbReference type="GO" id="GO:0043235">
    <property type="term" value="C:receptor complex"/>
    <property type="evidence" value="ECO:0007669"/>
    <property type="project" value="TreeGrafter"/>
</dbReference>
<evidence type="ECO:0000256" key="5">
    <source>
        <dbReference type="ARBA" id="ARBA00022536"/>
    </source>
</evidence>
<proteinExistence type="inferred from homology"/>
<dbReference type="PROSITE" id="PS00022">
    <property type="entry name" value="EGF_1"/>
    <property type="match status" value="3"/>
</dbReference>
<dbReference type="FunFam" id="2.60.40.10:FF:000583">
    <property type="entry name" value="tyrosine-protein kinase receptor Tie-1 isoform X2"/>
    <property type="match status" value="1"/>
</dbReference>
<feature type="disulfide bond" evidence="26">
    <location>
        <begin position="282"/>
        <end position="291"/>
    </location>
</feature>
<evidence type="ECO:0000259" key="29">
    <source>
        <dbReference type="PROSITE" id="PS50011"/>
    </source>
</evidence>
<dbReference type="InterPro" id="IPR013783">
    <property type="entry name" value="Ig-like_fold"/>
</dbReference>
<keyword evidence="6" id="KW-0597">Phosphoprotein</keyword>
<evidence type="ECO:0000256" key="17">
    <source>
        <dbReference type="ARBA" id="ARBA00023137"/>
    </source>
</evidence>
<dbReference type="InterPro" id="IPR007110">
    <property type="entry name" value="Ig-like_dom"/>
</dbReference>
<keyword evidence="12 27" id="KW-0547">Nucleotide-binding</keyword>
<dbReference type="Gene3D" id="2.170.300.10">
    <property type="entry name" value="Tie2 ligand-binding domain superfamily"/>
    <property type="match status" value="1"/>
</dbReference>
<gene>
    <name evidence="33" type="primary">Tie1</name>
    <name evidence="33" type="ORF">CIRPEC_R05262</name>
</gene>
<dbReference type="PROSITE" id="PS00109">
    <property type="entry name" value="PROTEIN_KINASE_TYR"/>
    <property type="match status" value="1"/>
</dbReference>
<evidence type="ECO:0000259" key="31">
    <source>
        <dbReference type="PROSITE" id="PS50835"/>
    </source>
</evidence>
<evidence type="ECO:0000256" key="27">
    <source>
        <dbReference type="PROSITE-ProRule" id="PRU10141"/>
    </source>
</evidence>
<feature type="binding site" evidence="27">
    <location>
        <position position="905"/>
    </location>
    <ligand>
        <name>ATP</name>
        <dbReference type="ChEBI" id="CHEBI:30616"/>
    </ligand>
</feature>
<dbReference type="FunFam" id="3.30.200.20:FF:000113">
    <property type="entry name" value="Putative tyrosine-protein kinase receptor Tie-1"/>
    <property type="match status" value="1"/>
</dbReference>
<feature type="domain" description="Protein kinase" evidence="29">
    <location>
        <begin position="874"/>
        <end position="1153"/>
    </location>
</feature>
<feature type="non-terminal residue" evidence="33">
    <location>
        <position position="1173"/>
    </location>
</feature>
<evidence type="ECO:0000256" key="21">
    <source>
        <dbReference type="ARBA" id="ARBA00023319"/>
    </source>
</evidence>
<dbReference type="FunFam" id="2.60.40.10:FF:001615">
    <property type="entry name" value="Tyrosine-protein kinase receptor Tie-1 isoform B"/>
    <property type="match status" value="1"/>
</dbReference>
<dbReference type="Pfam" id="PF00041">
    <property type="entry name" value="fn3"/>
    <property type="match status" value="1"/>
</dbReference>
<keyword evidence="8" id="KW-0808">Transferase</keyword>
<dbReference type="SMART" id="SM00219">
    <property type="entry name" value="TyrKc"/>
    <property type="match status" value="1"/>
</dbReference>
<dbReference type="InterPro" id="IPR017441">
    <property type="entry name" value="Protein_kinase_ATP_BS"/>
</dbReference>
<feature type="disulfide bond" evidence="26">
    <location>
        <begin position="371"/>
        <end position="380"/>
    </location>
</feature>
<comment type="caution">
    <text evidence="33">The sequence shown here is derived from an EMBL/GenBank/DDBJ whole genome shotgun (WGS) entry which is preliminary data.</text>
</comment>
<dbReference type="InterPro" id="IPR036179">
    <property type="entry name" value="Ig-like_dom_sf"/>
</dbReference>
<evidence type="ECO:0000256" key="9">
    <source>
        <dbReference type="ARBA" id="ARBA00022692"/>
    </source>
</evidence>
<dbReference type="InterPro" id="IPR000742">
    <property type="entry name" value="EGF"/>
</dbReference>
<dbReference type="InterPro" id="IPR003961">
    <property type="entry name" value="FN3_dom"/>
</dbReference>
<keyword evidence="15 28" id="KW-1133">Transmembrane helix</keyword>
<dbReference type="PROSITE" id="PS50853">
    <property type="entry name" value="FN3"/>
    <property type="match status" value="2"/>
</dbReference>
<feature type="domain" description="EGF-like" evidence="30">
    <location>
        <begin position="347"/>
        <end position="381"/>
    </location>
</feature>
<evidence type="ECO:0000256" key="6">
    <source>
        <dbReference type="ARBA" id="ARBA00022553"/>
    </source>
</evidence>
<feature type="domain" description="Fibronectin type-III" evidence="32">
    <location>
        <begin position="680"/>
        <end position="773"/>
    </location>
</feature>